<accession>A0A2H0TE64</accession>
<gene>
    <name evidence="2" type="ORF">COU47_00140</name>
</gene>
<comment type="caution">
    <text evidence="2">The sequence shown here is derived from an EMBL/GenBank/DDBJ whole genome shotgun (WGS) entry which is preliminary data.</text>
</comment>
<dbReference type="AlphaFoldDB" id="A0A2H0TE64"/>
<feature type="region of interest" description="Disordered" evidence="1">
    <location>
        <begin position="123"/>
        <end position="142"/>
    </location>
</feature>
<feature type="compositionally biased region" description="Basic and acidic residues" evidence="1">
    <location>
        <begin position="133"/>
        <end position="142"/>
    </location>
</feature>
<proteinExistence type="predicted"/>
<reference evidence="3" key="1">
    <citation type="submission" date="2017-09" db="EMBL/GenBank/DDBJ databases">
        <title>Depth-based differentiation of microbial function through sediment-hosted aquifers and enrichment of novel symbionts in the deep terrestrial subsurface.</title>
        <authorList>
            <person name="Probst A.J."/>
            <person name="Ladd B."/>
            <person name="Jarett J.K."/>
            <person name="Geller-Mcgrath D.E."/>
            <person name="Sieber C.M.K."/>
            <person name="Emerson J.B."/>
            <person name="Anantharaman K."/>
            <person name="Thomas B.C."/>
            <person name="Malmstrom R."/>
            <person name="Stieglmeier M."/>
            <person name="Klingl A."/>
            <person name="Woyke T."/>
            <person name="Ryan C.M."/>
            <person name="Banfield J.F."/>
        </authorList>
    </citation>
    <scope>NUCLEOTIDE SEQUENCE [LARGE SCALE GENOMIC DNA]</scope>
</reference>
<dbReference type="EMBL" id="PFCO01000001">
    <property type="protein sequence ID" value="PIR69836.1"/>
    <property type="molecule type" value="Genomic_DNA"/>
</dbReference>
<name>A0A2H0TE64_9BACT</name>
<evidence type="ECO:0000313" key="2">
    <source>
        <dbReference type="EMBL" id="PIR69836.1"/>
    </source>
</evidence>
<evidence type="ECO:0000256" key="1">
    <source>
        <dbReference type="SAM" id="MobiDB-lite"/>
    </source>
</evidence>
<sequence>MNIRKKHSLFVLLLVAVLFASGFYAGMRTEKITYKKGEGYEHVFSGETLDIAYTVKKENAQVKSIGEALVELSVQATEETLGLYGVRNNKLFQKASRALAYGLRHFSLQLIQMMKQTLDSEQEQQQFQKKPYFPRDGRKIET</sequence>
<protein>
    <submittedName>
        <fullName evidence="2">Uncharacterized protein</fullName>
    </submittedName>
</protein>
<evidence type="ECO:0000313" key="3">
    <source>
        <dbReference type="Proteomes" id="UP000231503"/>
    </source>
</evidence>
<dbReference type="Proteomes" id="UP000231503">
    <property type="component" value="Unassembled WGS sequence"/>
</dbReference>
<organism evidence="2 3">
    <name type="scientific">Candidatus Niyogibacteria bacterium CG10_big_fil_rev_8_21_14_0_10_46_36</name>
    <dbReference type="NCBI Taxonomy" id="1974726"/>
    <lineage>
        <taxon>Bacteria</taxon>
        <taxon>Candidatus Niyogiibacteriota</taxon>
    </lineage>
</organism>